<dbReference type="PANTHER" id="PTHR36459:SF1">
    <property type="entry name" value="FATTY ACID DESATURASE DOMAIN-CONTAINING PROTEIN-RELATED"/>
    <property type="match status" value="1"/>
</dbReference>
<proteinExistence type="predicted"/>
<dbReference type="InterPro" id="IPR005804">
    <property type="entry name" value="FA_desaturase_dom"/>
</dbReference>
<name>A0AAE0FPI3_9CHLO</name>
<dbReference type="PANTHER" id="PTHR36459">
    <property type="entry name" value="ORF"/>
    <property type="match status" value="1"/>
</dbReference>
<keyword evidence="1" id="KW-0472">Membrane</keyword>
<feature type="domain" description="Fatty acid desaturase" evidence="2">
    <location>
        <begin position="8"/>
        <end position="208"/>
    </location>
</feature>
<dbReference type="EMBL" id="LGRX02015546">
    <property type="protein sequence ID" value="KAK3263325.1"/>
    <property type="molecule type" value="Genomic_DNA"/>
</dbReference>
<gene>
    <name evidence="3" type="ORF">CYMTET_27860</name>
</gene>
<comment type="caution">
    <text evidence="3">The sequence shown here is derived from an EMBL/GenBank/DDBJ whole genome shotgun (WGS) entry which is preliminary data.</text>
</comment>
<dbReference type="Proteomes" id="UP001190700">
    <property type="component" value="Unassembled WGS sequence"/>
</dbReference>
<keyword evidence="1" id="KW-0812">Transmembrane</keyword>
<evidence type="ECO:0000313" key="4">
    <source>
        <dbReference type="Proteomes" id="UP001190700"/>
    </source>
</evidence>
<evidence type="ECO:0000256" key="1">
    <source>
        <dbReference type="SAM" id="Phobius"/>
    </source>
</evidence>
<feature type="transmembrane region" description="Helical" evidence="1">
    <location>
        <begin position="105"/>
        <end position="126"/>
    </location>
</feature>
<reference evidence="3 4" key="1">
    <citation type="journal article" date="2015" name="Genome Biol. Evol.">
        <title>Comparative Genomics of a Bacterivorous Green Alga Reveals Evolutionary Causalities and Consequences of Phago-Mixotrophic Mode of Nutrition.</title>
        <authorList>
            <person name="Burns J.A."/>
            <person name="Paasch A."/>
            <person name="Narechania A."/>
            <person name="Kim E."/>
        </authorList>
    </citation>
    <scope>NUCLEOTIDE SEQUENCE [LARGE SCALE GENOMIC DNA]</scope>
    <source>
        <strain evidence="3 4">PLY_AMNH</strain>
    </source>
</reference>
<keyword evidence="1" id="KW-1133">Transmembrane helix</keyword>
<evidence type="ECO:0000313" key="3">
    <source>
        <dbReference type="EMBL" id="KAK3263325.1"/>
    </source>
</evidence>
<dbReference type="AlphaFoldDB" id="A0AAE0FPI3"/>
<dbReference type="GO" id="GO:0006629">
    <property type="term" value="P:lipid metabolic process"/>
    <property type="evidence" value="ECO:0007669"/>
    <property type="project" value="InterPro"/>
</dbReference>
<evidence type="ECO:0000259" key="2">
    <source>
        <dbReference type="Pfam" id="PF00487"/>
    </source>
</evidence>
<accession>A0AAE0FPI3</accession>
<organism evidence="3 4">
    <name type="scientific">Cymbomonas tetramitiformis</name>
    <dbReference type="NCBI Taxonomy" id="36881"/>
    <lineage>
        <taxon>Eukaryota</taxon>
        <taxon>Viridiplantae</taxon>
        <taxon>Chlorophyta</taxon>
        <taxon>Pyramimonadophyceae</taxon>
        <taxon>Pyramimonadales</taxon>
        <taxon>Pyramimonadaceae</taxon>
        <taxon>Cymbomonas</taxon>
    </lineage>
</organism>
<sequence>MFLQRFILGLHYSEHRRMFKNTPGGTLLNCVAPFLLAPFYGIPCGVYKSHHVLMHHVENNLCPHDLSGTDRYQRDNFLHFLFYLCRYMFAIWVELPYYMITKGRYTTALSTFSLASSYLMIITLLYQVKPIQTLWVFVVPFLVSSLALMFGNWSQHIFVNPDNHTTASDYSNTYNCLNTPDNQKSFNDGYHIVHHVNARCHWSDMPSKFLDLIQEHINQDGLVFKGVGFFEVGLAVMTRQLWWLANRTVDLQIPTRTQEEKIAMLKKRLAPVHR</sequence>
<feature type="transmembrane region" description="Helical" evidence="1">
    <location>
        <begin position="80"/>
        <end position="99"/>
    </location>
</feature>
<keyword evidence="4" id="KW-1185">Reference proteome</keyword>
<dbReference type="Pfam" id="PF00487">
    <property type="entry name" value="FA_desaturase"/>
    <property type="match status" value="1"/>
</dbReference>
<protein>
    <recommendedName>
        <fullName evidence="2">Fatty acid desaturase domain-containing protein</fullName>
    </recommendedName>
</protein>
<feature type="transmembrane region" description="Helical" evidence="1">
    <location>
        <begin position="133"/>
        <end position="153"/>
    </location>
</feature>